<dbReference type="EMBL" id="CP130318">
    <property type="protein sequence ID" value="WNQ08891.1"/>
    <property type="molecule type" value="Genomic_DNA"/>
</dbReference>
<proteinExistence type="predicted"/>
<name>A0AA96RCX8_9BACL</name>
<dbReference type="RefSeq" id="WP_315602658.1">
    <property type="nucleotide sequence ID" value="NZ_CP130318.1"/>
</dbReference>
<sequence>MFALPSAGTPILDKIQERLETSGLTVIELSVLKETISIPSPDDVLEMICFGQSDGFKQYTREAGYQRIVSQFEKHASAQGIKTTAFYYFIKAKAS</sequence>
<organism evidence="1 2">
    <name type="scientific">Paenibacillus aurantius</name>
    <dbReference type="NCBI Taxonomy" id="2918900"/>
    <lineage>
        <taxon>Bacteria</taxon>
        <taxon>Bacillati</taxon>
        <taxon>Bacillota</taxon>
        <taxon>Bacilli</taxon>
        <taxon>Bacillales</taxon>
        <taxon>Paenibacillaceae</taxon>
        <taxon>Paenibacillus</taxon>
    </lineage>
</organism>
<dbReference type="AlphaFoldDB" id="A0AA96RCX8"/>
<dbReference type="Proteomes" id="UP001305702">
    <property type="component" value="Chromosome"/>
</dbReference>
<evidence type="ECO:0000313" key="1">
    <source>
        <dbReference type="EMBL" id="WNQ08891.1"/>
    </source>
</evidence>
<evidence type="ECO:0000313" key="2">
    <source>
        <dbReference type="Proteomes" id="UP001305702"/>
    </source>
</evidence>
<accession>A0AA96RCX8</accession>
<dbReference type="KEGG" id="paun:MJA45_14655"/>
<gene>
    <name evidence="1" type="ORF">MJA45_14655</name>
</gene>
<keyword evidence="2" id="KW-1185">Reference proteome</keyword>
<protein>
    <submittedName>
        <fullName evidence="1">Uncharacterized protein</fullName>
    </submittedName>
</protein>
<reference evidence="1 2" key="1">
    <citation type="submission" date="2022-02" db="EMBL/GenBank/DDBJ databases">
        <title>Paenibacillus sp. MBLB1776 Whole Genome Shotgun Sequencing.</title>
        <authorList>
            <person name="Hwang C.Y."/>
            <person name="Cho E.-S."/>
            <person name="Seo M.-J."/>
        </authorList>
    </citation>
    <scope>NUCLEOTIDE SEQUENCE [LARGE SCALE GENOMIC DNA]</scope>
    <source>
        <strain evidence="1 2">MBLB1776</strain>
    </source>
</reference>